<reference evidence="2" key="1">
    <citation type="submission" date="2021-02" db="EMBL/GenBank/DDBJ databases">
        <authorList>
            <person name="Nowell W R."/>
        </authorList>
    </citation>
    <scope>NUCLEOTIDE SEQUENCE</scope>
    <source>
        <strain evidence="2">Ploen Becks lab</strain>
    </source>
</reference>
<dbReference type="Proteomes" id="UP000663879">
    <property type="component" value="Unassembled WGS sequence"/>
</dbReference>
<sequence length="55" mass="6447">ELNKMDVNNNEIDKNEENESEESSDSEKETDEENLTLDLIRNLIKNQKPIQDILD</sequence>
<organism evidence="2 3">
    <name type="scientific">Brachionus calyciflorus</name>
    <dbReference type="NCBI Taxonomy" id="104777"/>
    <lineage>
        <taxon>Eukaryota</taxon>
        <taxon>Metazoa</taxon>
        <taxon>Spiralia</taxon>
        <taxon>Gnathifera</taxon>
        <taxon>Rotifera</taxon>
        <taxon>Eurotatoria</taxon>
        <taxon>Monogononta</taxon>
        <taxon>Pseudotrocha</taxon>
        <taxon>Ploima</taxon>
        <taxon>Brachionidae</taxon>
        <taxon>Brachionus</taxon>
    </lineage>
</organism>
<proteinExistence type="predicted"/>
<dbReference type="EMBL" id="CAJNOC010001239">
    <property type="protein sequence ID" value="CAF0847624.1"/>
    <property type="molecule type" value="Genomic_DNA"/>
</dbReference>
<feature type="compositionally biased region" description="Acidic residues" evidence="1">
    <location>
        <begin position="18"/>
        <end position="34"/>
    </location>
</feature>
<evidence type="ECO:0000313" key="2">
    <source>
        <dbReference type="EMBL" id="CAF0847624.1"/>
    </source>
</evidence>
<evidence type="ECO:0000256" key="1">
    <source>
        <dbReference type="SAM" id="MobiDB-lite"/>
    </source>
</evidence>
<comment type="caution">
    <text evidence="2">The sequence shown here is derived from an EMBL/GenBank/DDBJ whole genome shotgun (WGS) entry which is preliminary data.</text>
</comment>
<keyword evidence="3" id="KW-1185">Reference proteome</keyword>
<feature type="non-terminal residue" evidence="2">
    <location>
        <position position="1"/>
    </location>
</feature>
<feature type="region of interest" description="Disordered" evidence="1">
    <location>
        <begin position="1"/>
        <end position="34"/>
    </location>
</feature>
<protein>
    <submittedName>
        <fullName evidence="2">Uncharacterized protein</fullName>
    </submittedName>
</protein>
<name>A0A813VSV2_9BILA</name>
<gene>
    <name evidence="2" type="ORF">OXX778_LOCUS8781</name>
</gene>
<evidence type="ECO:0000313" key="3">
    <source>
        <dbReference type="Proteomes" id="UP000663879"/>
    </source>
</evidence>
<dbReference type="AlphaFoldDB" id="A0A813VSV2"/>
<accession>A0A813VSV2</accession>